<evidence type="ECO:0008006" key="3">
    <source>
        <dbReference type="Google" id="ProtNLM"/>
    </source>
</evidence>
<name>A0A149TFV6_9PROT</name>
<evidence type="ECO:0000313" key="2">
    <source>
        <dbReference type="Proteomes" id="UP000075636"/>
    </source>
</evidence>
<dbReference type="EMBL" id="LHZR01000112">
    <property type="protein sequence ID" value="KXV46574.1"/>
    <property type="molecule type" value="Genomic_DNA"/>
</dbReference>
<sequence>MSVSGPFQSFLEPGQIVLHPDYPDWGWGQVQSAVGERVTVNFQHQGKVLIDASRVTLRLLPKSR</sequence>
<gene>
    <name evidence="1" type="ORF">AD945_13295</name>
</gene>
<dbReference type="Proteomes" id="UP000075636">
    <property type="component" value="Unassembled WGS sequence"/>
</dbReference>
<dbReference type="OrthoDB" id="7361229at2"/>
<proteinExistence type="predicted"/>
<comment type="caution">
    <text evidence="1">The sequence shown here is derived from an EMBL/GenBank/DDBJ whole genome shotgun (WGS) entry which is preliminary data.</text>
</comment>
<organism evidence="1 2">
    <name type="scientific">Gluconobacter albidus</name>
    <dbReference type="NCBI Taxonomy" id="318683"/>
    <lineage>
        <taxon>Bacteria</taxon>
        <taxon>Pseudomonadati</taxon>
        <taxon>Pseudomonadota</taxon>
        <taxon>Alphaproteobacteria</taxon>
        <taxon>Acetobacterales</taxon>
        <taxon>Acetobacteraceae</taxon>
        <taxon>Gluconobacter</taxon>
    </lineage>
</organism>
<dbReference type="AlphaFoldDB" id="A0A149TFV6"/>
<reference evidence="1 2" key="1">
    <citation type="submission" date="2015-06" db="EMBL/GenBank/DDBJ databases">
        <title>Improved classification and identification of acetic acid bacteria using matrix-assisted laser desorption/ionization time-of-flight mass spectrometry; Gluconobacter nephelii and Gluconobacter uchimurae are later heterotypic synonyms of Gluconobacter japonicus and Gluconobacter oxydans, respectively.</title>
        <authorList>
            <person name="Li L."/>
            <person name="Cleenwerck I."/>
            <person name="De Vuyst L."/>
            <person name="Vandamme P."/>
        </authorList>
    </citation>
    <scope>NUCLEOTIDE SEQUENCE [LARGE SCALE GENOMIC DNA]</scope>
    <source>
        <strain evidence="1 2">LMG 1768</strain>
    </source>
</reference>
<accession>A0A149TFV6</accession>
<protein>
    <recommendedName>
        <fullName evidence="3">DUF3553 domain-containing protein</fullName>
    </recommendedName>
</protein>
<dbReference type="PATRIC" id="fig|318683.6.peg.2597"/>
<dbReference type="InterPro" id="IPR021938">
    <property type="entry name" value="DUF3553"/>
</dbReference>
<dbReference type="RefSeq" id="WP_062109538.1">
    <property type="nucleotide sequence ID" value="NZ_JAERLB010000004.1"/>
</dbReference>
<evidence type="ECO:0000313" key="1">
    <source>
        <dbReference type="EMBL" id="KXV46574.1"/>
    </source>
</evidence>
<dbReference type="Pfam" id="PF12073">
    <property type="entry name" value="DUF3553"/>
    <property type="match status" value="1"/>
</dbReference>
<dbReference type="STRING" id="318683.A0U94_07210"/>